<dbReference type="EMBL" id="JAGTJJ010000120">
    <property type="protein sequence ID" value="MDC3989530.1"/>
    <property type="molecule type" value="Genomic_DNA"/>
</dbReference>
<dbReference type="SMART" id="SM00475">
    <property type="entry name" value="53EXOc"/>
    <property type="match status" value="1"/>
</dbReference>
<dbReference type="InterPro" id="IPR002421">
    <property type="entry name" value="5-3_exonuclease"/>
</dbReference>
<dbReference type="GO" id="GO:0008409">
    <property type="term" value="F:5'-3' exonuclease activity"/>
    <property type="evidence" value="ECO:0007669"/>
    <property type="project" value="InterPro"/>
</dbReference>
<dbReference type="PANTHER" id="PTHR42646:SF2">
    <property type="entry name" value="5'-3' EXONUCLEASE FAMILY PROTEIN"/>
    <property type="match status" value="1"/>
</dbReference>
<evidence type="ECO:0000259" key="4">
    <source>
        <dbReference type="SMART" id="SM00475"/>
    </source>
</evidence>
<sequence>MRNADPARPRLHLVDATYELFRAYFAQPSRKAPDGREVGAVRGLLSTLMVLTRDATHIACATDHVVRSFRNDLYAGYKTGDGLPEELASQFFLAEDAMRALGLVVWPMVEFEADDAIAAGAARFSEEAGQVLIASVDKDLAQCVDGTRVVMLDRKNDNAILDEDGVTRKFGVKPASIPDFLALVGDSADGYPGLPGWGEKSAAAVLAAFGTIERIPREASAWGIKVRGAEKLAATLAARGDEARLFKQLATLRTDVPLAEGFADLAYQGARPELRAFCEELGMPDLVKRVTRWRS</sequence>
<dbReference type="InterPro" id="IPR029060">
    <property type="entry name" value="PIN-like_dom_sf"/>
</dbReference>
<reference evidence="5 6" key="1">
    <citation type="submission" date="2021-04" db="EMBL/GenBank/DDBJ databases">
        <title>Genome analysis of Polyangium sp.</title>
        <authorList>
            <person name="Li Y."/>
            <person name="Wang J."/>
        </authorList>
    </citation>
    <scope>NUCLEOTIDE SEQUENCE [LARGE SCALE GENOMIC DNA]</scope>
    <source>
        <strain evidence="5 6">SDU14</strain>
    </source>
</reference>
<dbReference type="Gene3D" id="3.40.50.1010">
    <property type="entry name" value="5'-nuclease"/>
    <property type="match status" value="1"/>
</dbReference>
<dbReference type="CDD" id="cd09859">
    <property type="entry name" value="PIN_53EXO"/>
    <property type="match status" value="1"/>
</dbReference>
<evidence type="ECO:0000256" key="2">
    <source>
        <dbReference type="ARBA" id="ARBA00022801"/>
    </source>
</evidence>
<evidence type="ECO:0000256" key="3">
    <source>
        <dbReference type="ARBA" id="ARBA00023125"/>
    </source>
</evidence>
<feature type="domain" description="5'-3' exonuclease" evidence="4">
    <location>
        <begin position="7"/>
        <end position="268"/>
    </location>
</feature>
<dbReference type="PANTHER" id="PTHR42646">
    <property type="entry name" value="FLAP ENDONUCLEASE XNI"/>
    <property type="match status" value="1"/>
</dbReference>
<evidence type="ECO:0000313" key="6">
    <source>
        <dbReference type="Proteomes" id="UP001151081"/>
    </source>
</evidence>
<dbReference type="InterPro" id="IPR008918">
    <property type="entry name" value="HhH2"/>
</dbReference>
<dbReference type="GO" id="GO:0017108">
    <property type="term" value="F:5'-flap endonuclease activity"/>
    <property type="evidence" value="ECO:0007669"/>
    <property type="project" value="InterPro"/>
</dbReference>
<keyword evidence="6" id="KW-1185">Reference proteome</keyword>
<keyword evidence="5" id="KW-0255">Endonuclease</keyword>
<organism evidence="5 6">
    <name type="scientific">Polyangium jinanense</name>
    <dbReference type="NCBI Taxonomy" id="2829994"/>
    <lineage>
        <taxon>Bacteria</taxon>
        <taxon>Pseudomonadati</taxon>
        <taxon>Myxococcota</taxon>
        <taxon>Polyangia</taxon>
        <taxon>Polyangiales</taxon>
        <taxon>Polyangiaceae</taxon>
        <taxon>Polyangium</taxon>
    </lineage>
</organism>
<dbReference type="Pfam" id="PF01367">
    <property type="entry name" value="5_3_exonuc"/>
    <property type="match status" value="1"/>
</dbReference>
<dbReference type="InterPro" id="IPR036279">
    <property type="entry name" value="5-3_exonuclease_C_sf"/>
</dbReference>
<accession>A0A9X3XHM3</accession>
<dbReference type="Proteomes" id="UP001151081">
    <property type="component" value="Unassembled WGS sequence"/>
</dbReference>
<dbReference type="AlphaFoldDB" id="A0A9X3XHM3"/>
<dbReference type="SUPFAM" id="SSF47807">
    <property type="entry name" value="5' to 3' exonuclease, C-terminal subdomain"/>
    <property type="match status" value="1"/>
</dbReference>
<keyword evidence="2" id="KW-0378">Hydrolase</keyword>
<keyword evidence="1" id="KW-0540">Nuclease</keyword>
<dbReference type="SMART" id="SM00279">
    <property type="entry name" value="HhH2"/>
    <property type="match status" value="1"/>
</dbReference>
<protein>
    <submittedName>
        <fullName evidence="5">Flap endonuclease</fullName>
    </submittedName>
</protein>
<dbReference type="RefSeq" id="WP_272428899.1">
    <property type="nucleotide sequence ID" value="NZ_JAGTJJ010000120.1"/>
</dbReference>
<comment type="caution">
    <text evidence="5">The sequence shown here is derived from an EMBL/GenBank/DDBJ whole genome shotgun (WGS) entry which is preliminary data.</text>
</comment>
<evidence type="ECO:0000313" key="5">
    <source>
        <dbReference type="EMBL" id="MDC3989530.1"/>
    </source>
</evidence>
<dbReference type="InterPro" id="IPR020046">
    <property type="entry name" value="5-3_exonucl_a-hlix_arch_N"/>
</dbReference>
<dbReference type="CDD" id="cd09898">
    <property type="entry name" value="H3TH_53EXO"/>
    <property type="match status" value="1"/>
</dbReference>
<dbReference type="InterPro" id="IPR038969">
    <property type="entry name" value="FEN"/>
</dbReference>
<dbReference type="GO" id="GO:0003677">
    <property type="term" value="F:DNA binding"/>
    <property type="evidence" value="ECO:0007669"/>
    <property type="project" value="UniProtKB-KW"/>
</dbReference>
<gene>
    <name evidence="5" type="ORF">KEG57_54235</name>
</gene>
<dbReference type="Pfam" id="PF02739">
    <property type="entry name" value="5_3_exonuc_N"/>
    <property type="match status" value="1"/>
</dbReference>
<name>A0A9X3XHM3_9BACT</name>
<dbReference type="InterPro" id="IPR020045">
    <property type="entry name" value="DNA_polI_H3TH"/>
</dbReference>
<dbReference type="SUPFAM" id="SSF88723">
    <property type="entry name" value="PIN domain-like"/>
    <property type="match status" value="1"/>
</dbReference>
<dbReference type="GO" id="GO:0033567">
    <property type="term" value="P:DNA replication, Okazaki fragment processing"/>
    <property type="evidence" value="ECO:0007669"/>
    <property type="project" value="InterPro"/>
</dbReference>
<proteinExistence type="predicted"/>
<dbReference type="Gene3D" id="1.10.150.20">
    <property type="entry name" value="5' to 3' exonuclease, C-terminal subdomain"/>
    <property type="match status" value="1"/>
</dbReference>
<keyword evidence="3" id="KW-0238">DNA-binding</keyword>
<evidence type="ECO:0000256" key="1">
    <source>
        <dbReference type="ARBA" id="ARBA00022722"/>
    </source>
</evidence>